<dbReference type="SUPFAM" id="SSF56112">
    <property type="entry name" value="Protein kinase-like (PK-like)"/>
    <property type="match status" value="1"/>
</dbReference>
<dbReference type="InterPro" id="IPR000719">
    <property type="entry name" value="Prot_kinase_dom"/>
</dbReference>
<dbReference type="PROSITE" id="PS50011">
    <property type="entry name" value="PROTEIN_KINASE_DOM"/>
    <property type="match status" value="1"/>
</dbReference>
<dbReference type="EMBL" id="LGRX02010127">
    <property type="protein sequence ID" value="KAK3270928.1"/>
    <property type="molecule type" value="Genomic_DNA"/>
</dbReference>
<dbReference type="InterPro" id="IPR011009">
    <property type="entry name" value="Kinase-like_dom_sf"/>
</dbReference>
<evidence type="ECO:0000313" key="2">
    <source>
        <dbReference type="EMBL" id="KAK3270928.1"/>
    </source>
</evidence>
<dbReference type="Proteomes" id="UP001190700">
    <property type="component" value="Unassembled WGS sequence"/>
</dbReference>
<keyword evidence="3" id="KW-1185">Reference proteome</keyword>
<dbReference type="GO" id="GO:0004672">
    <property type="term" value="F:protein kinase activity"/>
    <property type="evidence" value="ECO:0007669"/>
    <property type="project" value="InterPro"/>
</dbReference>
<proteinExistence type="predicted"/>
<reference evidence="2 3" key="1">
    <citation type="journal article" date="2015" name="Genome Biol. Evol.">
        <title>Comparative Genomics of a Bacterivorous Green Alga Reveals Evolutionary Causalities and Consequences of Phago-Mixotrophic Mode of Nutrition.</title>
        <authorList>
            <person name="Burns J.A."/>
            <person name="Paasch A."/>
            <person name="Narechania A."/>
            <person name="Kim E."/>
        </authorList>
    </citation>
    <scope>NUCLEOTIDE SEQUENCE [LARGE SCALE GENOMIC DNA]</scope>
    <source>
        <strain evidence="2 3">PLY_AMNH</strain>
    </source>
</reference>
<organism evidence="2 3">
    <name type="scientific">Cymbomonas tetramitiformis</name>
    <dbReference type="NCBI Taxonomy" id="36881"/>
    <lineage>
        <taxon>Eukaryota</taxon>
        <taxon>Viridiplantae</taxon>
        <taxon>Chlorophyta</taxon>
        <taxon>Pyramimonadophyceae</taxon>
        <taxon>Pyramimonadales</taxon>
        <taxon>Pyramimonadaceae</taxon>
        <taxon>Cymbomonas</taxon>
    </lineage>
</organism>
<comment type="caution">
    <text evidence="2">The sequence shown here is derived from an EMBL/GenBank/DDBJ whole genome shotgun (WGS) entry which is preliminary data.</text>
</comment>
<evidence type="ECO:0000313" key="3">
    <source>
        <dbReference type="Proteomes" id="UP001190700"/>
    </source>
</evidence>
<dbReference type="GO" id="GO:0005524">
    <property type="term" value="F:ATP binding"/>
    <property type="evidence" value="ECO:0007669"/>
    <property type="project" value="InterPro"/>
</dbReference>
<feature type="domain" description="Protein kinase" evidence="1">
    <location>
        <begin position="140"/>
        <end position="337"/>
    </location>
</feature>
<gene>
    <name evidence="2" type="ORF">CYMTET_20698</name>
</gene>
<dbReference type="Gene3D" id="3.30.200.20">
    <property type="entry name" value="Phosphorylase Kinase, domain 1"/>
    <property type="match status" value="1"/>
</dbReference>
<name>A0AAE0G3N7_9CHLO</name>
<dbReference type="AlphaFoldDB" id="A0AAE0G3N7"/>
<sequence>MFAKGAMTWRKKYVHDFEAAPSRTSEFMTSINARLGSFKEKSLACFPGNCTRPQSPGRMDWDALQSSSPKFKPAAHLTSSVADSYGLVKMAQATPEWETEGFPTQSGRLFIKTTESGKLQLNHAEMLGTPAVLGRLEREWQEDDVIHAAQFYTLKKCTHLKSGEESVMRQVKLAMVGELAWEAVRQAVYDAAISLQTPCSLFAMTRMVYVDMAHVTIVKEKVPGQTIANLVDKWGSLHHESVAVVFRQMLVICKALHDSNLANTRFTLEHFRVPHVPAGKATFKIDAAIAQQIKCTDFGYAGRIMQQVRCREQRLPPEVKMLEAHTTHAAPELLQDD</sequence>
<protein>
    <recommendedName>
        <fullName evidence="1">Protein kinase domain-containing protein</fullName>
    </recommendedName>
</protein>
<evidence type="ECO:0000259" key="1">
    <source>
        <dbReference type="PROSITE" id="PS50011"/>
    </source>
</evidence>
<dbReference type="Gene3D" id="1.10.510.10">
    <property type="entry name" value="Transferase(Phosphotransferase) domain 1"/>
    <property type="match status" value="1"/>
</dbReference>
<accession>A0AAE0G3N7</accession>